<evidence type="ECO:0000313" key="2">
    <source>
        <dbReference type="EMBL" id="SGZ38913.1"/>
    </source>
</evidence>
<dbReference type="InterPro" id="IPR031349">
    <property type="entry name" value="Tfb6"/>
</dbReference>
<dbReference type="PANTHER" id="PTHR37781:SF1">
    <property type="entry name" value="ADR380WP"/>
    <property type="match status" value="1"/>
</dbReference>
<sequence>MNQSYEFKTPATPPAEDGMDTPQSIAELDDDDILDLNITSYNKLPPVTPLVENENIERGNEDEIADDSDIEEISYEPAIAFTPTAIYPHRERLIHDEEVEVVSRRLSDVQQMKFLNYCEETSAEIQKEYIKWKNKEAETNNIKDNEHLIITLTKFKRLIDFVWHTIDWNCKDTANLLQYLDTDEFDLDQYVNIFKEVQDMGQISIFLKLADDLLSTIIKYKIMQLEENTSVFQWIFKVFYILDDIFMLFAYDLKVNNPNSLMKMTEAIRLKPILERTRVEITNWFKDCNVNKYQYELSKIYEKSLYNLHL</sequence>
<dbReference type="GO" id="GO:0005675">
    <property type="term" value="C:transcription factor TFIIH holo complex"/>
    <property type="evidence" value="ECO:0007669"/>
    <property type="project" value="TreeGrafter"/>
</dbReference>
<evidence type="ECO:0000256" key="1">
    <source>
        <dbReference type="SAM" id="MobiDB-lite"/>
    </source>
</evidence>
<dbReference type="Proteomes" id="UP000183365">
    <property type="component" value="Unassembled WGS sequence"/>
</dbReference>
<evidence type="ECO:0000313" key="3">
    <source>
        <dbReference type="Proteomes" id="UP000183365"/>
    </source>
</evidence>
<name>A0A1L0CKK6_9ASCO</name>
<reference evidence="3" key="1">
    <citation type="submission" date="2016-11" db="EMBL/GenBank/DDBJ databases">
        <authorList>
            <person name="Guldener U."/>
        </authorList>
    </citation>
    <scope>NUCLEOTIDE SEQUENCE [LARGE SCALE GENOMIC DNA]</scope>
</reference>
<dbReference type="AlphaFoldDB" id="A0A1L0CKK6"/>
<gene>
    <name evidence="2" type="ORF">HGUI_01113</name>
</gene>
<organism evidence="2 3">
    <name type="scientific">Hanseniaspora guilliermondii</name>
    <dbReference type="NCBI Taxonomy" id="56406"/>
    <lineage>
        <taxon>Eukaryota</taxon>
        <taxon>Fungi</taxon>
        <taxon>Dikarya</taxon>
        <taxon>Ascomycota</taxon>
        <taxon>Saccharomycotina</taxon>
        <taxon>Saccharomycetes</taxon>
        <taxon>Saccharomycodales</taxon>
        <taxon>Saccharomycodaceae</taxon>
        <taxon>Hanseniaspora</taxon>
    </lineage>
</organism>
<dbReference type="OrthoDB" id="2567806at2759"/>
<dbReference type="VEuPathDB" id="FungiDB:HGUI_01113"/>
<dbReference type="EMBL" id="FQNF01000014">
    <property type="protein sequence ID" value="SGZ38913.1"/>
    <property type="molecule type" value="Genomic_DNA"/>
</dbReference>
<accession>A0A1L0CKK6</accession>
<feature type="region of interest" description="Disordered" evidence="1">
    <location>
        <begin position="1"/>
        <end position="23"/>
    </location>
</feature>
<keyword evidence="3" id="KW-1185">Reference proteome</keyword>
<proteinExistence type="predicted"/>
<dbReference type="PANTHER" id="PTHR37781">
    <property type="entry name" value="TFIIH COMPLEX SUBUNIT"/>
    <property type="match status" value="1"/>
</dbReference>
<protein>
    <submittedName>
        <fullName evidence="2">Uncharacterized protein</fullName>
    </submittedName>
</protein>
<dbReference type="Pfam" id="PF17110">
    <property type="entry name" value="TFB6"/>
    <property type="match status" value="1"/>
</dbReference>